<dbReference type="Proteomes" id="UP000700334">
    <property type="component" value="Unassembled WGS sequence"/>
</dbReference>
<evidence type="ECO:0000313" key="3">
    <source>
        <dbReference type="Proteomes" id="UP000700334"/>
    </source>
</evidence>
<feature type="region of interest" description="Disordered" evidence="1">
    <location>
        <begin position="43"/>
        <end position="170"/>
    </location>
</feature>
<dbReference type="EMBL" id="JAGFMF010011725">
    <property type="protein sequence ID" value="KAG8514785.1"/>
    <property type="molecule type" value="Genomic_DNA"/>
</dbReference>
<dbReference type="AlphaFoldDB" id="A0A8J6AAF0"/>
<evidence type="ECO:0000313" key="2">
    <source>
        <dbReference type="EMBL" id="KAG8514785.1"/>
    </source>
</evidence>
<name>A0A8J6AAF0_GALPY</name>
<sequence length="170" mass="19066">MRDIKEKFCYITLDFRQEMITTASSSSLELTYELITTGRPNVMTSRPIDVQTSGPTEVGSGHHSPEGIAYKPALNSAGMLHLSAPDKQKTTATVCKGQRELKSPQRSSNPEEKTLRRRASEKEEESLKDEETTPSPEEEKTVPASQERRKEAPSSHPLRREEKLKISVRA</sequence>
<accession>A0A8J6AAF0</accession>
<protein>
    <submittedName>
        <fullName evidence="2">Uncharacterized protein</fullName>
    </submittedName>
</protein>
<organism evidence="2 3">
    <name type="scientific">Galemys pyrenaicus</name>
    <name type="common">Iberian desman</name>
    <name type="synonym">Pyrenean desman</name>
    <dbReference type="NCBI Taxonomy" id="202257"/>
    <lineage>
        <taxon>Eukaryota</taxon>
        <taxon>Metazoa</taxon>
        <taxon>Chordata</taxon>
        <taxon>Craniata</taxon>
        <taxon>Vertebrata</taxon>
        <taxon>Euteleostomi</taxon>
        <taxon>Mammalia</taxon>
        <taxon>Eutheria</taxon>
        <taxon>Laurasiatheria</taxon>
        <taxon>Eulipotyphla</taxon>
        <taxon>Talpidae</taxon>
        <taxon>Galemys</taxon>
    </lineage>
</organism>
<feature type="compositionally biased region" description="Basic and acidic residues" evidence="1">
    <location>
        <begin position="137"/>
        <end position="170"/>
    </location>
</feature>
<comment type="caution">
    <text evidence="2">The sequence shown here is derived from an EMBL/GenBank/DDBJ whole genome shotgun (WGS) entry which is preliminary data.</text>
</comment>
<keyword evidence="3" id="KW-1185">Reference proteome</keyword>
<dbReference type="Gene3D" id="3.90.640.10">
    <property type="entry name" value="Actin, Chain A, domain 4"/>
    <property type="match status" value="1"/>
</dbReference>
<feature type="compositionally biased region" description="Basic and acidic residues" evidence="1">
    <location>
        <begin position="97"/>
        <end position="121"/>
    </location>
</feature>
<evidence type="ECO:0000256" key="1">
    <source>
        <dbReference type="SAM" id="MobiDB-lite"/>
    </source>
</evidence>
<reference evidence="2" key="1">
    <citation type="journal article" date="2021" name="Evol. Appl.">
        <title>The genome of the Pyrenean desman and the effects of bottlenecks and inbreeding on the genomic landscape of an endangered species.</title>
        <authorList>
            <person name="Escoda L."/>
            <person name="Castresana J."/>
        </authorList>
    </citation>
    <scope>NUCLEOTIDE SEQUENCE</scope>
    <source>
        <strain evidence="2">IBE-C5619</strain>
    </source>
</reference>
<feature type="compositionally biased region" description="Polar residues" evidence="1">
    <location>
        <begin position="43"/>
        <end position="55"/>
    </location>
</feature>
<gene>
    <name evidence="2" type="ORF">J0S82_015475</name>
</gene>
<proteinExistence type="predicted"/>
<dbReference type="OrthoDB" id="5863417at2759"/>